<evidence type="ECO:0000313" key="1">
    <source>
        <dbReference type="EMBL" id="KKG36019.1"/>
    </source>
</evidence>
<dbReference type="AlphaFoldDB" id="A0A0F8F143"/>
<dbReference type="RefSeq" id="WP_048046095.1">
    <property type="nucleotide sequence ID" value="NZ_JJPC01000049.1"/>
</dbReference>
<reference evidence="1 2" key="1">
    <citation type="journal article" date="2015" name="ISME J.">
        <title>Genomic and phenotypic differentiation among Methanosarcina mazei populations from Columbia River sediment.</title>
        <authorList>
            <person name="Youngblut N.D."/>
            <person name="Wirth J.S."/>
            <person name="Henriksen J.R."/>
            <person name="Smith M."/>
            <person name="Simon H."/>
            <person name="Metcalf W.W."/>
            <person name="Whitaker R.J."/>
        </authorList>
    </citation>
    <scope>NUCLEOTIDE SEQUENCE [LARGE SCALE GENOMIC DNA]</scope>
    <source>
        <strain evidence="1 2">3.F.A.1B.1</strain>
    </source>
</reference>
<name>A0A0F8F143_METMZ</name>
<dbReference type="EMBL" id="JJPC01000049">
    <property type="protein sequence ID" value="KKG36019.1"/>
    <property type="molecule type" value="Genomic_DNA"/>
</dbReference>
<sequence>MNRKEFLNELDIKITNLYNMFNENPKNLENHEYPEFYSCRYHTEIKFTNDKEVNAFNEIVNFVLAYDKFHEIFSEYNISEQIIQLIHKTMNNNKESYKYIESLYEDLIDTSNMEWYIISEIDDIDIQNIHSVKIINCTIKILESSDLPFSNKNIYQDYIGKPCIITYVKAGDSEKARSIALNRFSICFNLLRLCTHSFKPSVKGVIVLGNRDLIIWNNSRKNAYGTIKPSLDNLCDSEGNKVILKSAVKLSNLLCAKLEKLGVQYLSTVTPISSVVKDCLYWFGLGLDVTMESAKLLNFTTVLECALKKSDENTELKQRISDRCAFLLGDDYETRVKIHNDISFIYKERSKVVHQGSMIKDKDRNTVNLAGSYAQRVLMKLIQENNRLNGDFSKFICEIDEKKFA</sequence>
<comment type="caution">
    <text evidence="1">The sequence shown here is derived from an EMBL/GenBank/DDBJ whole genome shotgun (WGS) entry which is preliminary data.</text>
</comment>
<accession>A0A0F8F143</accession>
<evidence type="ECO:0000313" key="2">
    <source>
        <dbReference type="Proteomes" id="UP000034298"/>
    </source>
</evidence>
<proteinExistence type="predicted"/>
<dbReference type="PATRIC" id="fig|2209.62.peg.3507"/>
<protein>
    <submittedName>
        <fullName evidence="1">Uncharacterized protein</fullName>
    </submittedName>
</protein>
<gene>
    <name evidence="1" type="ORF">DU30_16435</name>
</gene>
<organism evidence="1 2">
    <name type="scientific">Methanosarcina mazei</name>
    <name type="common">Methanosarcina frisia</name>
    <dbReference type="NCBI Taxonomy" id="2209"/>
    <lineage>
        <taxon>Archaea</taxon>
        <taxon>Methanobacteriati</taxon>
        <taxon>Methanobacteriota</taxon>
        <taxon>Stenosarchaea group</taxon>
        <taxon>Methanomicrobia</taxon>
        <taxon>Methanosarcinales</taxon>
        <taxon>Methanosarcinaceae</taxon>
        <taxon>Methanosarcina</taxon>
    </lineage>
</organism>
<dbReference type="Proteomes" id="UP000034298">
    <property type="component" value="Unassembled WGS sequence"/>
</dbReference>